<dbReference type="EC" id="2.4.-.-" evidence="3"/>
<dbReference type="Pfam" id="PF00534">
    <property type="entry name" value="Glycos_transf_1"/>
    <property type="match status" value="1"/>
</dbReference>
<feature type="domain" description="Glycosyltransferase subfamily 4-like N-terminal" evidence="2">
    <location>
        <begin position="15"/>
        <end position="180"/>
    </location>
</feature>
<reference evidence="3 4" key="1">
    <citation type="submission" date="2024-04" db="EMBL/GenBank/DDBJ databases">
        <title>Flavobacterium sp. DGU38 16S ribosomal RNA gene Genome sequencing and assembly.</title>
        <authorList>
            <person name="Park S."/>
        </authorList>
    </citation>
    <scope>NUCLEOTIDE SEQUENCE [LARGE SCALE GENOMIC DNA]</scope>
    <source>
        <strain evidence="3 4">DGU38</strain>
    </source>
</reference>
<keyword evidence="3" id="KW-0808">Transferase</keyword>
<dbReference type="RefSeq" id="WP_341689206.1">
    <property type="nucleotide sequence ID" value="NZ_JBBYHS010000002.1"/>
</dbReference>
<proteinExistence type="predicted"/>
<dbReference type="PANTHER" id="PTHR45947">
    <property type="entry name" value="SULFOQUINOVOSYL TRANSFERASE SQD2"/>
    <property type="match status" value="1"/>
</dbReference>
<keyword evidence="4" id="KW-1185">Reference proteome</keyword>
<dbReference type="InterPro" id="IPR028098">
    <property type="entry name" value="Glyco_trans_4-like_N"/>
</dbReference>
<evidence type="ECO:0000259" key="2">
    <source>
        <dbReference type="Pfam" id="PF13439"/>
    </source>
</evidence>
<evidence type="ECO:0000259" key="1">
    <source>
        <dbReference type="Pfam" id="PF00534"/>
    </source>
</evidence>
<gene>
    <name evidence="3" type="ORF">AAEO57_02510</name>
</gene>
<dbReference type="GO" id="GO:0016757">
    <property type="term" value="F:glycosyltransferase activity"/>
    <property type="evidence" value="ECO:0007669"/>
    <property type="project" value="UniProtKB-KW"/>
</dbReference>
<name>A0ABU9IJP3_9FLAO</name>
<dbReference type="InterPro" id="IPR001296">
    <property type="entry name" value="Glyco_trans_1"/>
</dbReference>
<comment type="caution">
    <text evidence="3">The sequence shown here is derived from an EMBL/GenBank/DDBJ whole genome shotgun (WGS) entry which is preliminary data.</text>
</comment>
<evidence type="ECO:0000313" key="4">
    <source>
        <dbReference type="Proteomes" id="UP001485226"/>
    </source>
</evidence>
<evidence type="ECO:0000313" key="3">
    <source>
        <dbReference type="EMBL" id="MEL1252636.1"/>
    </source>
</evidence>
<protein>
    <submittedName>
        <fullName evidence="3">Glycosyltransferase</fullName>
        <ecNumber evidence="3">2.4.-.-</ecNumber>
    </submittedName>
</protein>
<dbReference type="InterPro" id="IPR050194">
    <property type="entry name" value="Glycosyltransferase_grp1"/>
</dbReference>
<dbReference type="PANTHER" id="PTHR45947:SF3">
    <property type="entry name" value="SULFOQUINOVOSYL TRANSFERASE SQD2"/>
    <property type="match status" value="1"/>
</dbReference>
<accession>A0ABU9IJP3</accession>
<dbReference type="SUPFAM" id="SSF53756">
    <property type="entry name" value="UDP-Glycosyltransferase/glycogen phosphorylase"/>
    <property type="match status" value="1"/>
</dbReference>
<sequence length="369" mass="42610">MKILQLVKYYDPCQGGMETVVKNIVEGCVASFKNKSFTVYSNSHKQNFKKSVELKNRETIIKEITPAHLKSQPLNLRYPSLKGLIIDNDVIHHHYPFPTMEFTLLRYLKYMSHKKFIITWHANIKNSRWSWIERIYNPMIEKLLDRADSIIVTSPQLFETSIILQKYKHKVRTIPLSFDPKYSSVSSKLYPSNRCFELLFVGKLRKYKGVEFLIKAIENLDVKLNVVGNGEELYKLKLLVDELNIKEKVFFTSDVNDEELSKFYKKSDLFILPSINEAEAFGVVQLEAMANALPVINTKLDSGVPFVSLNGYSGITVLPNDVDGLRVAIEDIISNKDLYELYSKNALDRVSFFSREKMSNAYKDLYEGN</sequence>
<feature type="domain" description="Glycosyl transferase family 1" evidence="1">
    <location>
        <begin position="197"/>
        <end position="346"/>
    </location>
</feature>
<organism evidence="3 4">
    <name type="scientific">Flavobacterium calami</name>
    <dbReference type="NCBI Taxonomy" id="3139144"/>
    <lineage>
        <taxon>Bacteria</taxon>
        <taxon>Pseudomonadati</taxon>
        <taxon>Bacteroidota</taxon>
        <taxon>Flavobacteriia</taxon>
        <taxon>Flavobacteriales</taxon>
        <taxon>Flavobacteriaceae</taxon>
        <taxon>Flavobacterium</taxon>
    </lineage>
</organism>
<dbReference type="Gene3D" id="3.40.50.2000">
    <property type="entry name" value="Glycogen Phosphorylase B"/>
    <property type="match status" value="2"/>
</dbReference>
<dbReference type="EMBL" id="JBBYHS010000002">
    <property type="protein sequence ID" value="MEL1252636.1"/>
    <property type="molecule type" value="Genomic_DNA"/>
</dbReference>
<dbReference type="Pfam" id="PF13439">
    <property type="entry name" value="Glyco_transf_4"/>
    <property type="match status" value="1"/>
</dbReference>
<dbReference type="Proteomes" id="UP001485226">
    <property type="component" value="Unassembled WGS sequence"/>
</dbReference>
<keyword evidence="3" id="KW-0328">Glycosyltransferase</keyword>